<accession>A0A8H1QTK0</accession>
<dbReference type="InterPro" id="IPR000086">
    <property type="entry name" value="NUDIX_hydrolase_dom"/>
</dbReference>
<dbReference type="Pfam" id="PF00293">
    <property type="entry name" value="NUDIX"/>
    <property type="match status" value="1"/>
</dbReference>
<comment type="similarity">
    <text evidence="2">Belongs to the Nudix hydrolase family.</text>
</comment>
<evidence type="ECO:0000313" key="6">
    <source>
        <dbReference type="EMBL" id="TGG89454.1"/>
    </source>
</evidence>
<feature type="region of interest" description="Disordered" evidence="4">
    <location>
        <begin position="1"/>
        <end position="52"/>
    </location>
</feature>
<dbReference type="PANTHER" id="PTHR43046:SF14">
    <property type="entry name" value="MUTT_NUDIX FAMILY PROTEIN"/>
    <property type="match status" value="1"/>
</dbReference>
<keyword evidence="3" id="KW-0378">Hydrolase</keyword>
<evidence type="ECO:0000256" key="4">
    <source>
        <dbReference type="SAM" id="MobiDB-lite"/>
    </source>
</evidence>
<dbReference type="InterPro" id="IPR015797">
    <property type="entry name" value="NUDIX_hydrolase-like_dom_sf"/>
</dbReference>
<feature type="region of interest" description="Disordered" evidence="4">
    <location>
        <begin position="204"/>
        <end position="291"/>
    </location>
</feature>
<dbReference type="Proteomes" id="UP000298111">
    <property type="component" value="Unassembled WGS sequence"/>
</dbReference>
<dbReference type="PROSITE" id="PS51462">
    <property type="entry name" value="NUDIX"/>
    <property type="match status" value="1"/>
</dbReference>
<protein>
    <submittedName>
        <fullName evidence="6">NUDIX domain-containing protein</fullName>
    </submittedName>
</protein>
<feature type="compositionally biased region" description="Pro residues" evidence="4">
    <location>
        <begin position="215"/>
        <end position="254"/>
    </location>
</feature>
<feature type="compositionally biased region" description="Low complexity" evidence="4">
    <location>
        <begin position="255"/>
        <end position="269"/>
    </location>
</feature>
<dbReference type="PANTHER" id="PTHR43046">
    <property type="entry name" value="GDP-MANNOSE MANNOSYL HYDROLASE"/>
    <property type="match status" value="1"/>
</dbReference>
<dbReference type="InterPro" id="IPR029063">
    <property type="entry name" value="SAM-dependent_MTases_sf"/>
</dbReference>
<dbReference type="PROSITE" id="PS00893">
    <property type="entry name" value="NUDIX_BOX"/>
    <property type="match status" value="1"/>
</dbReference>
<dbReference type="AlphaFoldDB" id="A0A8H1QTK0"/>
<evidence type="ECO:0000256" key="2">
    <source>
        <dbReference type="ARBA" id="ARBA00005582"/>
    </source>
</evidence>
<dbReference type="Gene3D" id="3.90.79.10">
    <property type="entry name" value="Nucleoside Triphosphate Pyrophosphohydrolase"/>
    <property type="match status" value="1"/>
</dbReference>
<dbReference type="InterPro" id="IPR020084">
    <property type="entry name" value="NUDIX_hydrolase_CS"/>
</dbReference>
<dbReference type="EMBL" id="RCIY01000002">
    <property type="protein sequence ID" value="TGG89454.1"/>
    <property type="molecule type" value="Genomic_DNA"/>
</dbReference>
<organism evidence="6 7">
    <name type="scientific">Streptomyces albus</name>
    <dbReference type="NCBI Taxonomy" id="1888"/>
    <lineage>
        <taxon>Bacteria</taxon>
        <taxon>Bacillati</taxon>
        <taxon>Actinomycetota</taxon>
        <taxon>Actinomycetes</taxon>
        <taxon>Kitasatosporales</taxon>
        <taxon>Streptomycetaceae</taxon>
        <taxon>Streptomyces</taxon>
    </lineage>
</organism>
<evidence type="ECO:0000313" key="7">
    <source>
        <dbReference type="Proteomes" id="UP000298111"/>
    </source>
</evidence>
<dbReference type="Gene3D" id="3.40.50.150">
    <property type="entry name" value="Vaccinia Virus protein VP39"/>
    <property type="match status" value="1"/>
</dbReference>
<dbReference type="PRINTS" id="PR00502">
    <property type="entry name" value="NUDIXFAMILY"/>
</dbReference>
<comment type="cofactor">
    <cofactor evidence="1">
        <name>Mg(2+)</name>
        <dbReference type="ChEBI" id="CHEBI:18420"/>
    </cofactor>
</comment>
<dbReference type="GO" id="GO:0016787">
    <property type="term" value="F:hydrolase activity"/>
    <property type="evidence" value="ECO:0007669"/>
    <property type="project" value="UniProtKB-KW"/>
</dbReference>
<gene>
    <name evidence="6" type="ORF">D8771_00645</name>
</gene>
<feature type="domain" description="Nudix hydrolase" evidence="5">
    <location>
        <begin position="57"/>
        <end position="195"/>
    </location>
</feature>
<dbReference type="SUPFAM" id="SSF55811">
    <property type="entry name" value="Nudix"/>
    <property type="match status" value="1"/>
</dbReference>
<dbReference type="SUPFAM" id="SSF53335">
    <property type="entry name" value="S-adenosyl-L-methionine-dependent methyltransferases"/>
    <property type="match status" value="1"/>
</dbReference>
<comment type="caution">
    <text evidence="6">The sequence shown here is derived from an EMBL/GenBank/DDBJ whole genome shotgun (WGS) entry which is preliminary data.</text>
</comment>
<dbReference type="InterPro" id="IPR020476">
    <property type="entry name" value="Nudix_hydrolase"/>
</dbReference>
<sequence length="499" mass="52248">MPARDQTPEPGGRTRLRTREAPAQVPGRTVPVPERNHSVTHPPADRSSPLPAARTATALPAAAVIVHDQDTDRVLLLRRSPGAAFAPGRWDLPTGKSEPGEPVTATAARELREETGLTVRPADLRPVHLVHGAYGTPAAGAPDSFLTVVFAADAWSGEPENREPHKHARLDWVPTGALPDDLVPSTATALHRYLTGGPAISLRGWEGHDLTDGPALPPPEPTPGPDSPVPAPGGPAPTPNSPDPAPDGPTPAPDGPALGSPGTTTAPAPASAPAPAPAATAPVPTPVPHHHRTTADAYDAVATIYAALPRDDLDSPSPDRAVLAAFAELARSTGEGPVAELGCGPGPVTAHLRGLGLDVFGVDLSPAMIDLARETYPDLRFEVGSMDALDLADGTLNGIVSWYSIIHTPPQDLPAYFAEFRRVLAPGGHLLLAFFESEGEPVTPFDHKVTTAYRWPLDALAELAAQAGFAETGRLLRAPREGERFRRGHLLLHAAEQQP</sequence>
<dbReference type="GO" id="GO:0008168">
    <property type="term" value="F:methyltransferase activity"/>
    <property type="evidence" value="ECO:0007669"/>
    <property type="project" value="UniProtKB-ARBA"/>
</dbReference>
<reference evidence="6 7" key="1">
    <citation type="submission" date="2018-10" db="EMBL/GenBank/DDBJ databases">
        <title>Isolation of pseudouridimycin from Streptomyces albus DSM 40763.</title>
        <authorList>
            <person name="Rosenqvist P."/>
            <person name="Metsae-Ketelae M."/>
            <person name="Virta P."/>
        </authorList>
    </citation>
    <scope>NUCLEOTIDE SEQUENCE [LARGE SCALE GENOMIC DNA]</scope>
    <source>
        <strain evidence="6 7">DSM 40763</strain>
    </source>
</reference>
<evidence type="ECO:0000256" key="3">
    <source>
        <dbReference type="ARBA" id="ARBA00022801"/>
    </source>
</evidence>
<evidence type="ECO:0000256" key="1">
    <source>
        <dbReference type="ARBA" id="ARBA00001946"/>
    </source>
</evidence>
<dbReference type="Pfam" id="PF13649">
    <property type="entry name" value="Methyltransf_25"/>
    <property type="match status" value="1"/>
</dbReference>
<proteinExistence type="inferred from homology"/>
<dbReference type="InterPro" id="IPR041698">
    <property type="entry name" value="Methyltransf_25"/>
</dbReference>
<dbReference type="CDD" id="cd02440">
    <property type="entry name" value="AdoMet_MTases"/>
    <property type="match status" value="1"/>
</dbReference>
<evidence type="ECO:0000259" key="5">
    <source>
        <dbReference type="PROSITE" id="PS51462"/>
    </source>
</evidence>
<name>A0A8H1QTK0_9ACTN</name>